<sequence length="48" mass="5538">MCCGMSSWSIEIIIGDEVGLMENKRLSKLKCKYLAVYVSSYLYKIITR</sequence>
<proteinExistence type="predicted"/>
<comment type="caution">
    <text evidence="1">The sequence shown here is derived from an EMBL/GenBank/DDBJ whole genome shotgun (WGS) entry which is preliminary data.</text>
</comment>
<organism evidence="1 2">
    <name type="scientific">Clostridium liquoris</name>
    <dbReference type="NCBI Taxonomy" id="1289519"/>
    <lineage>
        <taxon>Bacteria</taxon>
        <taxon>Bacillati</taxon>
        <taxon>Bacillota</taxon>
        <taxon>Clostridia</taxon>
        <taxon>Eubacteriales</taxon>
        <taxon>Clostridiaceae</taxon>
        <taxon>Clostridium</taxon>
    </lineage>
</organism>
<keyword evidence="2" id="KW-1185">Reference proteome</keyword>
<accession>A0A2T0B245</accession>
<dbReference type="Proteomes" id="UP000239706">
    <property type="component" value="Unassembled WGS sequence"/>
</dbReference>
<protein>
    <submittedName>
        <fullName evidence="1">Uncharacterized protein</fullName>
    </submittedName>
</protein>
<evidence type="ECO:0000313" key="2">
    <source>
        <dbReference type="Proteomes" id="UP000239706"/>
    </source>
</evidence>
<name>A0A2T0B245_9CLOT</name>
<gene>
    <name evidence="1" type="ORF">CLLI_20690</name>
</gene>
<reference evidence="1 2" key="1">
    <citation type="submission" date="2018-03" db="EMBL/GenBank/DDBJ databases">
        <title>Genome sequence of Clostridium liquoris DSM 100320.</title>
        <authorList>
            <person name="Poehlein A."/>
            <person name="Daniel R."/>
        </authorList>
    </citation>
    <scope>NUCLEOTIDE SEQUENCE [LARGE SCALE GENOMIC DNA]</scope>
    <source>
        <strain evidence="1 2">DSM 100320</strain>
    </source>
</reference>
<evidence type="ECO:0000313" key="1">
    <source>
        <dbReference type="EMBL" id="PRR77974.1"/>
    </source>
</evidence>
<dbReference type="AlphaFoldDB" id="A0A2T0B245"/>
<dbReference type="EMBL" id="PVXO01000054">
    <property type="protein sequence ID" value="PRR77974.1"/>
    <property type="molecule type" value="Genomic_DNA"/>
</dbReference>